<dbReference type="GeneID" id="43612483"/>
<name>A0A7J6IDU8_COLFN</name>
<evidence type="ECO:0000313" key="1">
    <source>
        <dbReference type="EMBL" id="KAF4474507.1"/>
    </source>
</evidence>
<gene>
    <name evidence="1" type="ORF">CGGC5_v017155</name>
</gene>
<dbReference type="RefSeq" id="XP_066007045.1">
    <property type="nucleotide sequence ID" value="XM_066153793.1"/>
</dbReference>
<dbReference type="OrthoDB" id="4811936at2759"/>
<dbReference type="EMBL" id="ANPB02000011">
    <property type="protein sequence ID" value="KAF4474507.1"/>
    <property type="molecule type" value="Genomic_DNA"/>
</dbReference>
<dbReference type="AlphaFoldDB" id="A0A7J6IDU8"/>
<reference evidence="1 2" key="2">
    <citation type="submission" date="2020-04" db="EMBL/GenBank/DDBJ databases">
        <title>Genome sequencing and assembly of multiple isolates from the Colletotrichum gloeosporioides species complex.</title>
        <authorList>
            <person name="Gan P."/>
            <person name="Shirasu K."/>
        </authorList>
    </citation>
    <scope>NUCLEOTIDE SEQUENCE [LARGE SCALE GENOMIC DNA]</scope>
    <source>
        <strain evidence="1 2">Nara gc5</strain>
    </source>
</reference>
<keyword evidence="2" id="KW-1185">Reference proteome</keyword>
<protein>
    <submittedName>
        <fullName evidence="1">Uncharacterized protein</fullName>
    </submittedName>
</protein>
<organism evidence="1 2">
    <name type="scientific">Colletotrichum fructicola (strain Nara gc5)</name>
    <name type="common">Anthracnose fungus</name>
    <name type="synonym">Colletotrichum gloeosporioides (strain Nara gc5)</name>
    <dbReference type="NCBI Taxonomy" id="1213859"/>
    <lineage>
        <taxon>Eukaryota</taxon>
        <taxon>Fungi</taxon>
        <taxon>Dikarya</taxon>
        <taxon>Ascomycota</taxon>
        <taxon>Pezizomycotina</taxon>
        <taxon>Sordariomycetes</taxon>
        <taxon>Hypocreomycetidae</taxon>
        <taxon>Glomerellales</taxon>
        <taxon>Glomerellaceae</taxon>
        <taxon>Colletotrichum</taxon>
        <taxon>Colletotrichum gloeosporioides species complex</taxon>
    </lineage>
</organism>
<reference evidence="1 2" key="1">
    <citation type="submission" date="2012-08" db="EMBL/GenBank/DDBJ databases">
        <authorList>
            <person name="Gan P.H.P."/>
            <person name="Ikeda K."/>
            <person name="Irieda H."/>
            <person name="Narusaka M."/>
            <person name="O'Connell R.J."/>
            <person name="Narusaka Y."/>
            <person name="Takano Y."/>
            <person name="Kubo Y."/>
            <person name="Shirasu K."/>
        </authorList>
    </citation>
    <scope>NUCLEOTIDE SEQUENCE [LARGE SCALE GENOMIC DNA]</scope>
    <source>
        <strain evidence="1 2">Nara gc5</strain>
    </source>
</reference>
<dbReference type="InParanoid" id="A0A7J6IDU8"/>
<accession>A0A7J6IDU8</accession>
<proteinExistence type="predicted"/>
<evidence type="ECO:0000313" key="2">
    <source>
        <dbReference type="Proteomes" id="UP000011096"/>
    </source>
</evidence>
<dbReference type="Proteomes" id="UP000011096">
    <property type="component" value="Unassembled WGS sequence"/>
</dbReference>
<comment type="caution">
    <text evidence="1">The sequence shown here is derived from an EMBL/GenBank/DDBJ whole genome shotgun (WGS) entry which is preliminary data.</text>
</comment>
<sequence>MPKFLQTDILAVLQQLGSDWNLLKDPVPSDHPAIKGLDSLLDPGRKNAILRFLSALQQLGNIVTEEEDLRILVALGFTGFEQFGDLDQVGCEDCCSVTSPAAYFVDLLGLLKNQPATANVTIPLPSFDGSVSNTGSVPRGSILEKLFNRRPDLGNLLVSCRNTNAVVPYIDLVNEVLESALRYLQTNNNMLEKRGFRIPAHNADDVEKDTQDSSDYEAAYYPSESIESSSSANKAALLSDAANIDYALYDTVIVHKNGNQEPVAPDDQVGLAFIKIQLLPSMEGESLTSLFKILKTDFMFNCLVISVGSQSNTARKAGGNIAPQLEGIRLCEKNGEDAGTYELQRLEHFCENLAQAWVSLYSPKELQGSMLVFSEVVTIHVKTSITSDLPISLDLRGSPATAFELVPKQSTGDGTVARFECEVIASKNLVVFMKWPAALFARNVMLRAAGPDSPIDGDFQPAVAIISKKDVASAHRIIGWLQLEHILLKRYPIKVEEAQILLPVMRTAAVRSVATSQSGWATVQAMQRYMFPRRTLAKTGYEAQSASFVQWWFSASMTHGEIVNSIDDAATRMVSSAKSRAELLVILLKANMGAEGASIPVVLESPPGPGRLETLEWLHKSDCSLHLASKKPL</sequence>